<keyword evidence="3" id="KW-1185">Reference proteome</keyword>
<proteinExistence type="predicted"/>
<name>K6V1Z1_9ACTN</name>
<feature type="compositionally biased region" description="Basic and acidic residues" evidence="1">
    <location>
        <begin position="80"/>
        <end position="93"/>
    </location>
</feature>
<dbReference type="Proteomes" id="UP000008363">
    <property type="component" value="Unassembled WGS sequence"/>
</dbReference>
<dbReference type="AlphaFoldDB" id="K6V1Z1"/>
<organism evidence="2 3">
    <name type="scientific">Gordonia rhizosphera NBRC 16068</name>
    <dbReference type="NCBI Taxonomy" id="1108045"/>
    <lineage>
        <taxon>Bacteria</taxon>
        <taxon>Bacillati</taxon>
        <taxon>Actinomycetota</taxon>
        <taxon>Actinomycetes</taxon>
        <taxon>Mycobacteriales</taxon>
        <taxon>Gordoniaceae</taxon>
        <taxon>Gordonia</taxon>
    </lineage>
</organism>
<comment type="caution">
    <text evidence="2">The sequence shown here is derived from an EMBL/GenBank/DDBJ whole genome shotgun (WGS) entry which is preliminary data.</text>
</comment>
<gene>
    <name evidence="2" type="ORF">GORHZ_078_00240</name>
</gene>
<evidence type="ECO:0000313" key="3">
    <source>
        <dbReference type="Proteomes" id="UP000008363"/>
    </source>
</evidence>
<feature type="region of interest" description="Disordered" evidence="1">
    <location>
        <begin position="68"/>
        <end position="93"/>
    </location>
</feature>
<reference evidence="2 3" key="1">
    <citation type="submission" date="2012-08" db="EMBL/GenBank/DDBJ databases">
        <title>Whole genome shotgun sequence of Gordonia rhizosphera NBRC 16068.</title>
        <authorList>
            <person name="Takarada H."/>
            <person name="Isaki S."/>
            <person name="Hosoyama A."/>
            <person name="Tsuchikane K."/>
            <person name="Katsumata H."/>
            <person name="Baba S."/>
            <person name="Ohji S."/>
            <person name="Yamazaki S."/>
            <person name="Fujita N."/>
        </authorList>
    </citation>
    <scope>NUCLEOTIDE SEQUENCE [LARGE SCALE GENOMIC DNA]</scope>
    <source>
        <strain evidence="2 3">NBRC 16068</strain>
    </source>
</reference>
<evidence type="ECO:0000313" key="2">
    <source>
        <dbReference type="EMBL" id="GAB89968.1"/>
    </source>
</evidence>
<sequence length="93" mass="10540">MNLIRRMRYTPWPGIRGLGVIHPTGAAQKRVRRSGQPDKYALLRGRDSNPARAALERLVVGRFTQRLSTAHSNLSPGTRDPARQPRADWKAWV</sequence>
<accession>K6V1Z1</accession>
<evidence type="ECO:0000256" key="1">
    <source>
        <dbReference type="SAM" id="MobiDB-lite"/>
    </source>
</evidence>
<dbReference type="STRING" id="1108045.GORHZ_078_00240"/>
<dbReference type="EMBL" id="BAHC01000078">
    <property type="protein sequence ID" value="GAB89968.1"/>
    <property type="molecule type" value="Genomic_DNA"/>
</dbReference>
<protein>
    <submittedName>
        <fullName evidence="2">Uncharacterized protein</fullName>
    </submittedName>
</protein>